<name>A0A645DM34_9ZZZZ</name>
<dbReference type="AlphaFoldDB" id="A0A645DM34"/>
<gene>
    <name evidence="2" type="ORF">SDC9_136958</name>
</gene>
<evidence type="ECO:0000313" key="2">
    <source>
        <dbReference type="EMBL" id="MPM89843.1"/>
    </source>
</evidence>
<feature type="region of interest" description="Disordered" evidence="1">
    <location>
        <begin position="22"/>
        <end position="88"/>
    </location>
</feature>
<protein>
    <submittedName>
        <fullName evidence="2">Uncharacterized protein</fullName>
    </submittedName>
</protein>
<feature type="compositionally biased region" description="Basic and acidic residues" evidence="1">
    <location>
        <begin position="76"/>
        <end position="88"/>
    </location>
</feature>
<proteinExistence type="predicted"/>
<evidence type="ECO:0000256" key="1">
    <source>
        <dbReference type="SAM" id="MobiDB-lite"/>
    </source>
</evidence>
<comment type="caution">
    <text evidence="2">The sequence shown here is derived from an EMBL/GenBank/DDBJ whole genome shotgun (WGS) entry which is preliminary data.</text>
</comment>
<organism evidence="2">
    <name type="scientific">bioreactor metagenome</name>
    <dbReference type="NCBI Taxonomy" id="1076179"/>
    <lineage>
        <taxon>unclassified sequences</taxon>
        <taxon>metagenomes</taxon>
        <taxon>ecological metagenomes</taxon>
    </lineage>
</organism>
<accession>A0A645DM34</accession>
<reference evidence="2" key="1">
    <citation type="submission" date="2019-08" db="EMBL/GenBank/DDBJ databases">
        <authorList>
            <person name="Kucharzyk K."/>
            <person name="Murdoch R.W."/>
            <person name="Higgins S."/>
            <person name="Loffler F."/>
        </authorList>
    </citation>
    <scope>NUCLEOTIDE SEQUENCE</scope>
</reference>
<feature type="compositionally biased region" description="Basic and acidic residues" evidence="1">
    <location>
        <begin position="51"/>
        <end position="60"/>
    </location>
</feature>
<dbReference type="EMBL" id="VSSQ01037212">
    <property type="protein sequence ID" value="MPM89843.1"/>
    <property type="molecule type" value="Genomic_DNA"/>
</dbReference>
<sequence length="88" mass="9376">MLRDAILTAKEVYNKQVLEAAAAKGAADKIAAESATDEEDGAQKARRPRPRREGAADDRKRPPRKGPRADAPVEAPKAEDVAAKGDAE</sequence>